<reference evidence="8 9" key="1">
    <citation type="submission" date="2013-11" db="EMBL/GenBank/DDBJ databases">
        <title>Complete genome sequence of Rhizobium gallicum bv. gallicum R602.</title>
        <authorList>
            <person name="Bustos P."/>
            <person name="Santamaria R.I."/>
            <person name="Lozano L."/>
            <person name="Acosta J.L."/>
            <person name="Ormeno-Orrillo E."/>
            <person name="Rogel M.A."/>
            <person name="Romero D."/>
            <person name="Cevallos M.A."/>
            <person name="Martinez-Romero E."/>
            <person name="Gonzalez V."/>
        </authorList>
    </citation>
    <scope>NUCLEOTIDE SEQUENCE [LARGE SCALE GENOMIC DNA]</scope>
    <source>
        <strain evidence="8 9">R602</strain>
        <plasmid evidence="8 9">pRgalR602b</plasmid>
    </source>
</reference>
<dbReference type="GO" id="GO:0030170">
    <property type="term" value="F:pyridoxal phosphate binding"/>
    <property type="evidence" value="ECO:0007669"/>
    <property type="project" value="TreeGrafter"/>
</dbReference>
<evidence type="ECO:0000256" key="5">
    <source>
        <dbReference type="ARBA" id="ARBA00022898"/>
    </source>
</evidence>
<dbReference type="Gene3D" id="3.20.20.10">
    <property type="entry name" value="Alanine racemase"/>
    <property type="match status" value="1"/>
</dbReference>
<geneLocation type="plasmid" evidence="8 9">
    <name>pRgalR602b</name>
</geneLocation>
<dbReference type="PANTHER" id="PTHR30511">
    <property type="entry name" value="ALANINE RACEMASE"/>
    <property type="match status" value="1"/>
</dbReference>
<evidence type="ECO:0000256" key="6">
    <source>
        <dbReference type="ARBA" id="ARBA00023235"/>
    </source>
</evidence>
<accession>A0A0B4XB64</accession>
<protein>
    <recommendedName>
        <fullName evidence="4">alanine racemase</fullName>
        <ecNumber evidence="4">5.1.1.1</ecNumber>
    </recommendedName>
</protein>
<dbReference type="PROSITE" id="PS00395">
    <property type="entry name" value="ALANINE_RACEMASE"/>
    <property type="match status" value="1"/>
</dbReference>
<comment type="catalytic activity">
    <reaction evidence="1">
        <text>L-alanine = D-alanine</text>
        <dbReference type="Rhea" id="RHEA:20249"/>
        <dbReference type="ChEBI" id="CHEBI:57416"/>
        <dbReference type="ChEBI" id="CHEBI:57972"/>
        <dbReference type="EC" id="5.1.1.1"/>
    </reaction>
</comment>
<sequence>MEGASGYLTIDLSALGRNYEKLSRTVSPSHVAAVVKADAYGLGADQVARTVYAGGCRHFFIAQFVEAKKLRPALPQDAQIFVLNGLQPGNEDICASENIVPVINSIAQWRFRRQVRLDGGTGQRTEVANIKNKEPLECHRGRTGARDREDLYL</sequence>
<dbReference type="InterPro" id="IPR001608">
    <property type="entry name" value="Ala_racemase_N"/>
</dbReference>
<dbReference type="InterPro" id="IPR000821">
    <property type="entry name" value="Ala_racemase"/>
</dbReference>
<dbReference type="KEGG" id="rga:RGR602_PB00430"/>
<keyword evidence="9" id="KW-1185">Reference proteome</keyword>
<evidence type="ECO:0000256" key="3">
    <source>
        <dbReference type="ARBA" id="ARBA00007880"/>
    </source>
</evidence>
<dbReference type="GO" id="GO:0030632">
    <property type="term" value="P:D-alanine biosynthetic process"/>
    <property type="evidence" value="ECO:0007669"/>
    <property type="project" value="TreeGrafter"/>
</dbReference>
<dbReference type="GO" id="GO:0005829">
    <property type="term" value="C:cytosol"/>
    <property type="evidence" value="ECO:0007669"/>
    <property type="project" value="TreeGrafter"/>
</dbReference>
<dbReference type="Proteomes" id="UP000031368">
    <property type="component" value="Plasmid pRgalR602b"/>
</dbReference>
<evidence type="ECO:0000256" key="2">
    <source>
        <dbReference type="ARBA" id="ARBA00001933"/>
    </source>
</evidence>
<keyword evidence="5" id="KW-0663">Pyridoxal phosphate</keyword>
<comment type="cofactor">
    <cofactor evidence="2">
        <name>pyridoxal 5'-phosphate</name>
        <dbReference type="ChEBI" id="CHEBI:597326"/>
    </cofactor>
</comment>
<feature type="domain" description="Alanine racemase N-terminal" evidence="7">
    <location>
        <begin position="10"/>
        <end position="118"/>
    </location>
</feature>
<comment type="similarity">
    <text evidence="3">Belongs to the alanine racemase family.</text>
</comment>
<name>A0A0B4XB64_9HYPH</name>
<proteinExistence type="inferred from homology"/>
<dbReference type="HOGENOM" id="CLU_1711781_0_0_5"/>
<dbReference type="PANTHER" id="PTHR30511:SF0">
    <property type="entry name" value="ALANINE RACEMASE, CATABOLIC-RELATED"/>
    <property type="match status" value="1"/>
</dbReference>
<dbReference type="SUPFAM" id="SSF51419">
    <property type="entry name" value="PLP-binding barrel"/>
    <property type="match status" value="1"/>
</dbReference>
<dbReference type="InterPro" id="IPR029066">
    <property type="entry name" value="PLP-binding_barrel"/>
</dbReference>
<dbReference type="AlphaFoldDB" id="A0A0B4XB64"/>
<gene>
    <name evidence="8" type="ORF">RGR602_PB00430</name>
</gene>
<organism evidence="8 9">
    <name type="scientific">Rhizobium gallicum bv. gallicum R602sp</name>
    <dbReference type="NCBI Taxonomy" id="1041138"/>
    <lineage>
        <taxon>Bacteria</taxon>
        <taxon>Pseudomonadati</taxon>
        <taxon>Pseudomonadota</taxon>
        <taxon>Alphaproteobacteria</taxon>
        <taxon>Hyphomicrobiales</taxon>
        <taxon>Rhizobiaceae</taxon>
        <taxon>Rhizobium/Agrobacterium group</taxon>
        <taxon>Rhizobium</taxon>
    </lineage>
</organism>
<evidence type="ECO:0000256" key="1">
    <source>
        <dbReference type="ARBA" id="ARBA00000316"/>
    </source>
</evidence>
<dbReference type="EMBL" id="CP006879">
    <property type="protein sequence ID" value="AJD43960.1"/>
    <property type="molecule type" value="Genomic_DNA"/>
</dbReference>
<dbReference type="EC" id="5.1.1.1" evidence="4"/>
<evidence type="ECO:0000256" key="4">
    <source>
        <dbReference type="ARBA" id="ARBA00013089"/>
    </source>
</evidence>
<evidence type="ECO:0000313" key="9">
    <source>
        <dbReference type="Proteomes" id="UP000031368"/>
    </source>
</evidence>
<dbReference type="GO" id="GO:0008784">
    <property type="term" value="F:alanine racemase activity"/>
    <property type="evidence" value="ECO:0007669"/>
    <property type="project" value="UniProtKB-EC"/>
</dbReference>
<keyword evidence="8" id="KW-0614">Plasmid</keyword>
<dbReference type="InterPro" id="IPR020622">
    <property type="entry name" value="Ala_racemase_pyridoxalP-BS"/>
</dbReference>
<evidence type="ECO:0000313" key="8">
    <source>
        <dbReference type="EMBL" id="AJD43960.1"/>
    </source>
</evidence>
<evidence type="ECO:0000259" key="7">
    <source>
        <dbReference type="Pfam" id="PF01168"/>
    </source>
</evidence>
<keyword evidence="6" id="KW-0413">Isomerase</keyword>
<dbReference type="Pfam" id="PF01168">
    <property type="entry name" value="Ala_racemase_N"/>
    <property type="match status" value="1"/>
</dbReference>